<evidence type="ECO:0000313" key="2">
    <source>
        <dbReference type="Proteomes" id="UP001215231"/>
    </source>
</evidence>
<organism evidence="1 2">
    <name type="scientific">Thalassomonas haliotis</name>
    <dbReference type="NCBI Taxonomy" id="485448"/>
    <lineage>
        <taxon>Bacteria</taxon>
        <taxon>Pseudomonadati</taxon>
        <taxon>Pseudomonadota</taxon>
        <taxon>Gammaproteobacteria</taxon>
        <taxon>Alteromonadales</taxon>
        <taxon>Colwelliaceae</taxon>
        <taxon>Thalassomonas</taxon>
    </lineage>
</organism>
<name>A0ABY7VCX6_9GAMM</name>
<dbReference type="Gene3D" id="1.25.40.20">
    <property type="entry name" value="Ankyrin repeat-containing domain"/>
    <property type="match status" value="1"/>
</dbReference>
<dbReference type="EMBL" id="CP059693">
    <property type="protein sequence ID" value="WDE11401.1"/>
    <property type="molecule type" value="Genomic_DNA"/>
</dbReference>
<reference evidence="1 2" key="1">
    <citation type="journal article" date="2022" name="Mar. Drugs">
        <title>Bioassay-Guided Fractionation Leads to the Detection of Cholic Acid Generated by the Rare Thalassomonas sp.</title>
        <authorList>
            <person name="Pheiffer F."/>
            <person name="Schneider Y.K."/>
            <person name="Hansen E.H."/>
            <person name="Andersen J.H."/>
            <person name="Isaksson J."/>
            <person name="Busche T."/>
            <person name="R C."/>
            <person name="Kalinowski J."/>
            <person name="Zyl L.V."/>
            <person name="Trindade M."/>
        </authorList>
    </citation>
    <scope>NUCLEOTIDE SEQUENCE [LARGE SCALE GENOMIC DNA]</scope>
    <source>
        <strain evidence="1 2">A5K-61T</strain>
    </source>
</reference>
<evidence type="ECO:0000313" key="1">
    <source>
        <dbReference type="EMBL" id="WDE11401.1"/>
    </source>
</evidence>
<dbReference type="InterPro" id="IPR036770">
    <property type="entry name" value="Ankyrin_rpt-contain_sf"/>
</dbReference>
<gene>
    <name evidence="1" type="ORF">H3N35_24810</name>
</gene>
<protein>
    <recommendedName>
        <fullName evidence="3">Ankyrin</fullName>
    </recommendedName>
</protein>
<proteinExistence type="predicted"/>
<evidence type="ECO:0008006" key="3">
    <source>
        <dbReference type="Google" id="ProtNLM"/>
    </source>
</evidence>
<dbReference type="SUPFAM" id="SSF48403">
    <property type="entry name" value="Ankyrin repeat"/>
    <property type="match status" value="1"/>
</dbReference>
<dbReference type="Proteomes" id="UP001215231">
    <property type="component" value="Chromosome"/>
</dbReference>
<accession>A0ABY7VCX6</accession>
<keyword evidence="2" id="KW-1185">Reference proteome</keyword>
<dbReference type="RefSeq" id="WP_274051559.1">
    <property type="nucleotide sequence ID" value="NZ_CP059693.1"/>
</dbReference>
<sequence>MKFFIGLLIVVFISVCVLDFNENSVNIENKDESLVTDNSNEVKVLSPQKSTLGSIFLDNSERPMVGNTGSPENQITDKLSFDKANKSDVKKLRVDFEKDLEQGNISTELNKNMQGLFESAQKADWEKFNSTVDFLESEDSNTLSLALFQAVLNNAPLTVIENLLSRGAVFIPQTAQMLALKNNVKLTKNLLSLGLDLHVVDQSGKNSLSHTLVSFQSKEMFDFLLVHNVNVKPNPNGLDPLDMALQYTLYNAQGIYYVRKLLEYGAPIESSHIQLLTQMKENNPHNYEKIAGSLPYQP</sequence>